<feature type="domain" description="DEK-C" evidence="4">
    <location>
        <begin position="3"/>
        <end position="60"/>
    </location>
</feature>
<dbReference type="InterPro" id="IPR009044">
    <property type="entry name" value="ssDNA-bd_transcriptional_reg"/>
</dbReference>
<dbReference type="InterPro" id="IPR003173">
    <property type="entry name" value="PC4_C"/>
</dbReference>
<evidence type="ECO:0000256" key="1">
    <source>
        <dbReference type="PROSITE-ProRule" id="PRU00047"/>
    </source>
</evidence>
<evidence type="ECO:0000259" key="3">
    <source>
        <dbReference type="PROSITE" id="PS50158"/>
    </source>
</evidence>
<dbReference type="GO" id="GO:0006355">
    <property type="term" value="P:regulation of DNA-templated transcription"/>
    <property type="evidence" value="ECO:0007669"/>
    <property type="project" value="InterPro"/>
</dbReference>
<dbReference type="GO" id="GO:0008270">
    <property type="term" value="F:zinc ion binding"/>
    <property type="evidence" value="ECO:0007669"/>
    <property type="project" value="UniProtKB-KW"/>
</dbReference>
<dbReference type="PANTHER" id="PTHR47592">
    <property type="entry name" value="PBF68 PROTEIN"/>
    <property type="match status" value="1"/>
</dbReference>
<dbReference type="PROSITE" id="PS50158">
    <property type="entry name" value="ZF_CCHC"/>
    <property type="match status" value="1"/>
</dbReference>
<keyword evidence="1" id="KW-0862">Zinc</keyword>
<evidence type="ECO:0000313" key="6">
    <source>
        <dbReference type="Proteomes" id="UP001187192"/>
    </source>
</evidence>
<feature type="region of interest" description="Disordered" evidence="2">
    <location>
        <begin position="394"/>
        <end position="416"/>
    </location>
</feature>
<dbReference type="InterPro" id="IPR001878">
    <property type="entry name" value="Znf_CCHC"/>
</dbReference>
<gene>
    <name evidence="5" type="ORF">TIFTF001_012109</name>
</gene>
<dbReference type="Proteomes" id="UP001187192">
    <property type="component" value="Unassembled WGS sequence"/>
</dbReference>
<dbReference type="EMBL" id="BTGU01000015">
    <property type="protein sequence ID" value="GMN42901.1"/>
    <property type="molecule type" value="Genomic_DNA"/>
</dbReference>
<dbReference type="GO" id="GO:0003677">
    <property type="term" value="F:DNA binding"/>
    <property type="evidence" value="ECO:0007669"/>
    <property type="project" value="InterPro"/>
</dbReference>
<dbReference type="AlphaFoldDB" id="A0AA88AFD3"/>
<evidence type="ECO:0000259" key="4">
    <source>
        <dbReference type="PROSITE" id="PS51998"/>
    </source>
</evidence>
<dbReference type="InterPro" id="IPR014876">
    <property type="entry name" value="DEK_C"/>
</dbReference>
<accession>A0AA88AFD3</accession>
<keyword evidence="6" id="KW-1185">Reference proteome</keyword>
<dbReference type="SUPFAM" id="SSF54447">
    <property type="entry name" value="ssDNA-binding transcriptional regulator domain"/>
    <property type="match status" value="1"/>
</dbReference>
<keyword evidence="1" id="KW-0479">Metal-binding</keyword>
<dbReference type="PROSITE" id="PS51998">
    <property type="entry name" value="DEK_C"/>
    <property type="match status" value="1"/>
</dbReference>
<evidence type="ECO:0000256" key="2">
    <source>
        <dbReference type="SAM" id="MobiDB-lite"/>
    </source>
</evidence>
<comment type="caution">
    <text evidence="5">The sequence shown here is derived from an EMBL/GenBank/DDBJ whole genome shotgun (WGS) entry which is preliminary data.</text>
</comment>
<dbReference type="Gene3D" id="2.30.31.10">
    <property type="entry name" value="Transcriptional Coactivator Pc4, Chain A"/>
    <property type="match status" value="1"/>
</dbReference>
<organism evidence="5 6">
    <name type="scientific">Ficus carica</name>
    <name type="common">Common fig</name>
    <dbReference type="NCBI Taxonomy" id="3494"/>
    <lineage>
        <taxon>Eukaryota</taxon>
        <taxon>Viridiplantae</taxon>
        <taxon>Streptophyta</taxon>
        <taxon>Embryophyta</taxon>
        <taxon>Tracheophyta</taxon>
        <taxon>Spermatophyta</taxon>
        <taxon>Magnoliopsida</taxon>
        <taxon>eudicotyledons</taxon>
        <taxon>Gunneridae</taxon>
        <taxon>Pentapetalae</taxon>
        <taxon>rosids</taxon>
        <taxon>fabids</taxon>
        <taxon>Rosales</taxon>
        <taxon>Moraceae</taxon>
        <taxon>Ficeae</taxon>
        <taxon>Ficus</taxon>
    </lineage>
</organism>
<name>A0AA88AFD3_FICCA</name>
<dbReference type="Pfam" id="PF14223">
    <property type="entry name" value="Retrotran_gag_2"/>
    <property type="match status" value="1"/>
</dbReference>
<feature type="region of interest" description="Disordered" evidence="2">
    <location>
        <begin position="62"/>
        <end position="91"/>
    </location>
</feature>
<sequence length="640" mass="72758">MDPENRRKIEQTVVDILRSTDLERTTEFKLRATASERLGIDLSTPEHKSVVRSAVEQFLLSTAEQPEERGVGDETRELVREEPEKGVANRELNDGGDRLICKLSAKRNVVVQDFKGKTLISIREFYRKDGQQIPTGKGISLSTEQWSSFKKNFPAIEEAIRKMESKLRTQLDGKQTEDISNSAKDMSISAADFPPYEPRIEIDRLDGKNYQGWVQQMELLLKQLKIAYVLNEPCPSVTLGPEASTGEITQAKAAEQKWKNDDYTCCRNILNSLSDHLFSLYSKKTMTAKELWEELKLVHLYEEYGTKRSQVKKYIEFQMVEEKSIVEQVQEINNIADSIVAAGMMVEEKFHVSVVISKLPPSWKNICVKLMCEEYLPFWMLMNRLGVEEELRNQGNGKMPNPAGNHPHDKDVSRMRNPKPYFLHSKKRELETDNRVVCHTCGRKGHISQHCHSKTWRRDKEFLEKRNEDNGSLPATTEETDRRTLDPLLEHKDGTETEVVEDDDVASATLNPPFASSQCVGGPCGSSFEASGSCNDSTNWARSRKRSEVWNHFKIKPSKNGEGKQERKAICNYRTDAYSCTPNGGTSHLDRHWKKCLERHGGGADSYQGQLKFSGRSIDPCQGQLKISNMFGIGKNQVAT</sequence>
<reference evidence="5" key="1">
    <citation type="submission" date="2023-07" db="EMBL/GenBank/DDBJ databases">
        <title>draft genome sequence of fig (Ficus carica).</title>
        <authorList>
            <person name="Takahashi T."/>
            <person name="Nishimura K."/>
        </authorList>
    </citation>
    <scope>NUCLEOTIDE SEQUENCE</scope>
</reference>
<protein>
    <recommendedName>
        <fullName evidence="7">CCHC-type domain-containing protein</fullName>
    </recommendedName>
</protein>
<dbReference type="Pfam" id="PF08766">
    <property type="entry name" value="DEK_C"/>
    <property type="match status" value="1"/>
</dbReference>
<feature type="compositionally biased region" description="Basic and acidic residues" evidence="2">
    <location>
        <begin position="66"/>
        <end position="91"/>
    </location>
</feature>
<dbReference type="SMART" id="SM00614">
    <property type="entry name" value="ZnF_BED"/>
    <property type="match status" value="1"/>
</dbReference>
<dbReference type="PANTHER" id="PTHR47592:SF6">
    <property type="entry name" value="PBF68 PROTEIN"/>
    <property type="match status" value="1"/>
</dbReference>
<feature type="domain" description="CCHC-type" evidence="3">
    <location>
        <begin position="438"/>
        <end position="451"/>
    </location>
</feature>
<keyword evidence="1" id="KW-0863">Zinc-finger</keyword>
<dbReference type="FunFam" id="2.30.31.10:FF:000011">
    <property type="entry name" value="RNA polymerase II transcriptional coactivator KELP"/>
    <property type="match status" value="1"/>
</dbReference>
<dbReference type="Pfam" id="PF02229">
    <property type="entry name" value="PC4"/>
    <property type="match status" value="1"/>
</dbReference>
<evidence type="ECO:0008006" key="7">
    <source>
        <dbReference type="Google" id="ProtNLM"/>
    </source>
</evidence>
<evidence type="ECO:0000313" key="5">
    <source>
        <dbReference type="EMBL" id="GMN42901.1"/>
    </source>
</evidence>
<proteinExistence type="predicted"/>